<keyword evidence="3" id="KW-1185">Reference proteome</keyword>
<feature type="transmembrane region" description="Helical" evidence="1">
    <location>
        <begin position="106"/>
        <end position="131"/>
    </location>
</feature>
<feature type="transmembrane region" description="Helical" evidence="1">
    <location>
        <begin position="84"/>
        <end position="100"/>
    </location>
</feature>
<feature type="transmembrane region" description="Helical" evidence="1">
    <location>
        <begin position="56"/>
        <end position="77"/>
    </location>
</feature>
<dbReference type="PANTHER" id="PTHR41282:SF1">
    <property type="entry name" value="CONSERVED TRANSMEMBRANE PROTEIN-RELATED"/>
    <property type="match status" value="1"/>
</dbReference>
<accession>A0A9W5YAB3</accession>
<protein>
    <submittedName>
        <fullName evidence="2">Membrane protein</fullName>
    </submittedName>
</protein>
<evidence type="ECO:0000256" key="1">
    <source>
        <dbReference type="SAM" id="Phobius"/>
    </source>
</evidence>
<feature type="transmembrane region" description="Helical" evidence="1">
    <location>
        <begin position="143"/>
        <end position="165"/>
    </location>
</feature>
<evidence type="ECO:0000313" key="2">
    <source>
        <dbReference type="EMBL" id="GKX30262.1"/>
    </source>
</evidence>
<comment type="caution">
    <text evidence="2">The sequence shown here is derived from an EMBL/GenBank/DDBJ whole genome shotgun (WGS) entry which is preliminary data.</text>
</comment>
<feature type="transmembrane region" description="Helical" evidence="1">
    <location>
        <begin position="218"/>
        <end position="237"/>
    </location>
</feature>
<dbReference type="InterPro" id="IPR010539">
    <property type="entry name" value="BaxI_1-like"/>
</dbReference>
<organism evidence="2 3">
    <name type="scientific">Vallitalea longa</name>
    <dbReference type="NCBI Taxonomy" id="2936439"/>
    <lineage>
        <taxon>Bacteria</taxon>
        <taxon>Bacillati</taxon>
        <taxon>Bacillota</taxon>
        <taxon>Clostridia</taxon>
        <taxon>Lachnospirales</taxon>
        <taxon>Vallitaleaceae</taxon>
        <taxon>Vallitalea</taxon>
    </lineage>
</organism>
<evidence type="ECO:0000313" key="3">
    <source>
        <dbReference type="Proteomes" id="UP001144256"/>
    </source>
</evidence>
<reference evidence="2" key="1">
    <citation type="submission" date="2022-06" db="EMBL/GenBank/DDBJ databases">
        <title>Vallitalea longa sp. nov., an anaerobic bacterium isolated from marine sediment.</title>
        <authorList>
            <person name="Hirano S."/>
            <person name="Terahara T."/>
            <person name="Mori K."/>
            <person name="Hamada M."/>
            <person name="Matsumoto R."/>
            <person name="Kobayashi T."/>
        </authorList>
    </citation>
    <scope>NUCLEOTIDE SEQUENCE</scope>
    <source>
        <strain evidence="2">SH18-1</strain>
    </source>
</reference>
<feature type="transmembrane region" description="Helical" evidence="1">
    <location>
        <begin position="29"/>
        <end position="50"/>
    </location>
</feature>
<sequence>MRTKLLNPYFKKISDEHNISGKPASYGSIAIKVLFFLLLTGAGVCAYVFNVVPEEYINYALIGAGVITMITSLINFFNPKGTPIFGSLFCIAEGFLVGWLCQVYSVFYYGVVPIAIGVTFVVILVMLFLYATRIIKVGQRFRAVVSTLFLTSFILYGLVFVSSFFTNAITSLVWGNSGFGIAISAGALLLAALNLVVDYDNIAQCVKNKYSNRYEWSLAFGLVMTIILIFIRVLRLLSKIMSKGND</sequence>
<dbReference type="PANTHER" id="PTHR41282">
    <property type="entry name" value="CONSERVED TRANSMEMBRANE PROTEIN-RELATED"/>
    <property type="match status" value="1"/>
</dbReference>
<dbReference type="EMBL" id="BRLB01000008">
    <property type="protein sequence ID" value="GKX30262.1"/>
    <property type="molecule type" value="Genomic_DNA"/>
</dbReference>
<dbReference type="RefSeq" id="WP_281816279.1">
    <property type="nucleotide sequence ID" value="NZ_BRLB01000008.1"/>
</dbReference>
<dbReference type="Proteomes" id="UP001144256">
    <property type="component" value="Unassembled WGS sequence"/>
</dbReference>
<dbReference type="Pfam" id="PF12811">
    <property type="entry name" value="BaxI_1"/>
    <property type="match status" value="1"/>
</dbReference>
<gene>
    <name evidence="2" type="ORF">SH1V18_27420</name>
</gene>
<keyword evidence="1" id="KW-0812">Transmembrane</keyword>
<keyword evidence="1" id="KW-0472">Membrane</keyword>
<feature type="transmembrane region" description="Helical" evidence="1">
    <location>
        <begin position="177"/>
        <end position="197"/>
    </location>
</feature>
<name>A0A9W5YAB3_9FIRM</name>
<proteinExistence type="predicted"/>
<keyword evidence="1" id="KW-1133">Transmembrane helix</keyword>
<dbReference type="AlphaFoldDB" id="A0A9W5YAB3"/>